<dbReference type="GO" id="GO:0008270">
    <property type="term" value="F:zinc ion binding"/>
    <property type="evidence" value="ECO:0007669"/>
    <property type="project" value="UniProtKB-KW"/>
</dbReference>
<keyword evidence="4" id="KW-0863">Zinc-finger</keyword>
<dbReference type="Proteomes" id="UP000308199">
    <property type="component" value="Unassembled WGS sequence"/>
</dbReference>
<gene>
    <name evidence="9" type="ORF">EW145_g2049</name>
</gene>
<evidence type="ECO:0000256" key="3">
    <source>
        <dbReference type="ARBA" id="ARBA00022723"/>
    </source>
</evidence>
<keyword evidence="7" id="KW-0175">Coiled coil</keyword>
<accession>A0A4S4LE05</accession>
<evidence type="ECO:0000256" key="6">
    <source>
        <dbReference type="ARBA" id="ARBA00022859"/>
    </source>
</evidence>
<comment type="subcellular location">
    <subcellularLocation>
        <location evidence="1">Cytoplasm</location>
    </subcellularLocation>
</comment>
<evidence type="ECO:0000259" key="8">
    <source>
        <dbReference type="PROSITE" id="PS51981"/>
    </source>
</evidence>
<dbReference type="Pfam" id="PF13086">
    <property type="entry name" value="AAA_11"/>
    <property type="match status" value="2"/>
</dbReference>
<keyword evidence="6" id="KW-0391">Immunity</keyword>
<dbReference type="GO" id="GO:0005737">
    <property type="term" value="C:cytoplasm"/>
    <property type="evidence" value="ECO:0007669"/>
    <property type="project" value="UniProtKB-SubCell"/>
</dbReference>
<name>A0A4S4LE05_9AGAM</name>
<dbReference type="InterPro" id="IPR045055">
    <property type="entry name" value="DNA2/NAM7-like"/>
</dbReference>
<dbReference type="Gene3D" id="3.40.50.300">
    <property type="entry name" value="P-loop containing nucleotide triphosphate hydrolases"/>
    <property type="match status" value="2"/>
</dbReference>
<feature type="coiled-coil region" evidence="7">
    <location>
        <begin position="749"/>
        <end position="776"/>
    </location>
</feature>
<feature type="domain" description="RZ-type" evidence="8">
    <location>
        <begin position="1721"/>
        <end position="1798"/>
    </location>
</feature>
<dbReference type="GO" id="GO:0031380">
    <property type="term" value="C:nuclear RNA-directed RNA polymerase complex"/>
    <property type="evidence" value="ECO:0007669"/>
    <property type="project" value="TreeGrafter"/>
</dbReference>
<dbReference type="PANTHER" id="PTHR10887:SF341">
    <property type="entry name" value="NFX1-TYPE ZINC FINGER-CONTAINING PROTEIN 1"/>
    <property type="match status" value="1"/>
</dbReference>
<evidence type="ECO:0000256" key="2">
    <source>
        <dbReference type="ARBA" id="ARBA00022490"/>
    </source>
</evidence>
<keyword evidence="2" id="KW-0963">Cytoplasm</keyword>
<dbReference type="EMBL" id="SGPK01000065">
    <property type="protein sequence ID" value="THH09391.1"/>
    <property type="molecule type" value="Genomic_DNA"/>
</dbReference>
<organism evidence="9 10">
    <name type="scientific">Phellinidium pouzarii</name>
    <dbReference type="NCBI Taxonomy" id="167371"/>
    <lineage>
        <taxon>Eukaryota</taxon>
        <taxon>Fungi</taxon>
        <taxon>Dikarya</taxon>
        <taxon>Basidiomycota</taxon>
        <taxon>Agaricomycotina</taxon>
        <taxon>Agaricomycetes</taxon>
        <taxon>Hymenochaetales</taxon>
        <taxon>Hymenochaetaceae</taxon>
        <taxon>Phellinidium</taxon>
    </lineage>
</organism>
<dbReference type="GO" id="GO:0031048">
    <property type="term" value="P:regulatory ncRNA-mediated heterochromatin formation"/>
    <property type="evidence" value="ECO:0007669"/>
    <property type="project" value="TreeGrafter"/>
</dbReference>
<evidence type="ECO:0000256" key="1">
    <source>
        <dbReference type="ARBA" id="ARBA00004496"/>
    </source>
</evidence>
<dbReference type="OrthoDB" id="2423195at2759"/>
<evidence type="ECO:0000256" key="5">
    <source>
        <dbReference type="ARBA" id="ARBA00022833"/>
    </source>
</evidence>
<evidence type="ECO:0000256" key="7">
    <source>
        <dbReference type="SAM" id="Coils"/>
    </source>
</evidence>
<protein>
    <recommendedName>
        <fullName evidence="8">RZ-type domain-containing protein</fullName>
    </recommendedName>
</protein>
<evidence type="ECO:0000256" key="4">
    <source>
        <dbReference type="ARBA" id="ARBA00022771"/>
    </source>
</evidence>
<dbReference type="InterPro" id="IPR046439">
    <property type="entry name" value="ZF_RZ_dom"/>
</dbReference>
<evidence type="ECO:0000313" key="10">
    <source>
        <dbReference type="Proteomes" id="UP000308199"/>
    </source>
</evidence>
<keyword evidence="10" id="KW-1185">Reference proteome</keyword>
<evidence type="ECO:0000313" key="9">
    <source>
        <dbReference type="EMBL" id="THH09391.1"/>
    </source>
</evidence>
<dbReference type="GO" id="GO:0004386">
    <property type="term" value="F:helicase activity"/>
    <property type="evidence" value="ECO:0007669"/>
    <property type="project" value="InterPro"/>
</dbReference>
<dbReference type="GO" id="GO:0002376">
    <property type="term" value="P:immune system process"/>
    <property type="evidence" value="ECO:0007669"/>
    <property type="project" value="UniProtKB-KW"/>
</dbReference>
<dbReference type="Pfam" id="PF20173">
    <property type="entry name" value="ZnF_RZ-type"/>
    <property type="match status" value="1"/>
</dbReference>
<keyword evidence="5" id="KW-0862">Zinc</keyword>
<dbReference type="InterPro" id="IPR041679">
    <property type="entry name" value="DNA2/NAM7-like_C"/>
</dbReference>
<sequence length="1810" mass="204960">MTTPGLREEEAKRHLQDILRGTSQELRQEYAISIGRAAPATGLLTVSSSMRCLRKHFEPVTVHLEVMLLLHADFRKISGSGADVFRSSSVSLDPQQTQEHLRRFLRDDFRFRTSTAMYPFVGLLSNATSLNNTWPASLKETAFSYWMRWHRALYSLLDINLEHIIENVEKCMEEFMAARSFEEEVIAVGSTSGSVVMGPLLEVFFEYLSRFKNASASHKTLGPFILKVGNWVTAWADDICSPNPTFSDVLTTANSRAFVTNYLKERAQRIVNIVEREQANLDRTAARRFSSMASVASQKDIGHLLNVLAGQYEGPGEVRKDGPRHSNDFVAISDIQVAPTDDELTCKLPPFLPVNIPNAPHPLPSDSMERLFDIQFRLLREELLAPLRTSVQVTLEDMSAPSFRKTQLSEIKKKKGGRYNYQDRHDSVMFNVYTNVEFSKLEMDSRRGMVIEVRMNTPPGSARSDKASTRASYWSNGGGKRLMQGGLVALMWRQHERVEVYLGVVSSTNEKLVEAAKANKERLSVRIQFFDALINFKALEKLRKNDKSNKATDEGLLIESNVVFEAIRPFLESLKREPETIPFRKYLPHPSSSSLSDIHIDPPAYSLVPNFAFELNSLFREGVERNHLRLETSNPDSIATARIELAQRSRLDSSQAEAIIDALTRELALIQGPPGTGKTYMGEELIRVLVENKVKPILLIAFTNHALDHMLTSVIESGITSKVVRLGGRSTDEMIKKYSIEELEKVANRSRLSRSLKSEFRDMKEVEEEIMALLKRFIETNIPSHVLVDSHLSILYPDHIQNLNLAPSWIQQLYHMQSLDSDDSKDAWKAVRMKGKEETRDDSLYSFWKTGKDLDFLHVHREPRRISNEIVGGGDLHNCFSTLLSSQTNDDAADSLSVSSEGADDDVGVESKRQQMIPPVLGSAQNTYSQTPKQIGNAPSFELSDLRQSAVSRLNISDLKDAVEFFELYGEPRIPQVPTSDRSLDDLLDCEDVWSFSASERSRIDAHWVTEFRDFSYRTQKQRFEDLFAKHQDLRERQRNRDEEIRLELMRDSDLIGAAKVIAMLKGLGPRVMIVEEAGQVQESHVLASLVDSVNHLILIGDPLQLRPTLNNYGLSMDNPQGGELFKFDMSLMERLSSTGLPMSRLDVQRPMQSMVEEKTLFPSTILSRRVAMIKDLVKYLLRQGCYSNEGSIVILCAYLGQLAKVRDALKSEMTVVLDERDEVALAEREGDTEAQGEVSVERVDVTQKVKIRSVDNYQGEEADIVILSLVRNSGAGQERNQQDIVGSRTPPKIGFLKELEPSQGTLDELIITLPGCHHSFTVETLDGHCHMEDYYEKDEQDKWLKLKSPATGYKQPPTCPTCRRAIRSPRYGRVYKRADLDILERNTATAMTRSLNSAKTEFNAFDRISAREKLASETWPSPASEFSFSQEALKASTKERKRVLSSTQDFPVEWNVLDPGKPLHGIWNVASKHWLRHIEPMRSAYQQARNVALTRSAHMKAWESAFSSFYRQEIEAAVQDPLNAPYDIQDRAMQAAKRNVGQSKPLADKRFCVEAIWLTLDIRFLLVDLAQGWLRGQSKGGRSPEHSKLWSIYIAFILATCERDAGVALRIAEESDSQRQMLSSRILVLNSGLETFKFNLRVSQDAGLSKEDRESLIERIKVKIEDTKNSITEEVKRRRGNKQVPREQFENLFKNPAGAILEEWKELESSLCNNAIYSPISYEEKKQVVGALMSNWDFTHSGHFYTCPNGHTFVISECGGAMETARCPECFETIGGTGHNLVSSNRRDFEFEAIAREQGAQESPWAWGR</sequence>
<dbReference type="Pfam" id="PF13087">
    <property type="entry name" value="AAA_12"/>
    <property type="match status" value="1"/>
</dbReference>
<keyword evidence="3" id="KW-0479">Metal-binding</keyword>
<proteinExistence type="predicted"/>
<dbReference type="InterPro" id="IPR027417">
    <property type="entry name" value="P-loop_NTPase"/>
</dbReference>
<dbReference type="PROSITE" id="PS51981">
    <property type="entry name" value="ZF_RZ"/>
    <property type="match status" value="1"/>
</dbReference>
<dbReference type="PANTHER" id="PTHR10887">
    <property type="entry name" value="DNA2/NAM7 HELICASE FAMILY"/>
    <property type="match status" value="1"/>
</dbReference>
<reference evidence="9 10" key="1">
    <citation type="submission" date="2019-02" db="EMBL/GenBank/DDBJ databases">
        <title>Genome sequencing of the rare red list fungi Phellinidium pouzarii.</title>
        <authorList>
            <person name="Buettner E."/>
            <person name="Kellner H."/>
        </authorList>
    </citation>
    <scope>NUCLEOTIDE SEQUENCE [LARGE SCALE GENOMIC DNA]</scope>
    <source>
        <strain evidence="9 10">DSM 108285</strain>
    </source>
</reference>
<dbReference type="InterPro" id="IPR041677">
    <property type="entry name" value="DNA2/NAM7_AAA_11"/>
</dbReference>
<dbReference type="SUPFAM" id="SSF52540">
    <property type="entry name" value="P-loop containing nucleoside triphosphate hydrolases"/>
    <property type="match status" value="1"/>
</dbReference>
<comment type="caution">
    <text evidence="9">The sequence shown here is derived from an EMBL/GenBank/DDBJ whole genome shotgun (WGS) entry which is preliminary data.</text>
</comment>